<name>A0ACC2MDX2_PERAE</name>
<protein>
    <submittedName>
        <fullName evidence="1">Uncharacterized protein</fullName>
    </submittedName>
</protein>
<dbReference type="EMBL" id="CM056810">
    <property type="protein sequence ID" value="KAJ8643808.1"/>
    <property type="molecule type" value="Genomic_DNA"/>
</dbReference>
<reference evidence="1 2" key="1">
    <citation type="journal article" date="2022" name="Hortic Res">
        <title>A haplotype resolved chromosomal level avocado genome allows analysis of novel avocado genes.</title>
        <authorList>
            <person name="Nath O."/>
            <person name="Fletcher S.J."/>
            <person name="Hayward A."/>
            <person name="Shaw L.M."/>
            <person name="Masouleh A.K."/>
            <person name="Furtado A."/>
            <person name="Henry R.J."/>
            <person name="Mitter N."/>
        </authorList>
    </citation>
    <scope>NUCLEOTIDE SEQUENCE [LARGE SCALE GENOMIC DNA]</scope>
    <source>
        <strain evidence="2">cv. Hass</strain>
    </source>
</reference>
<gene>
    <name evidence="1" type="ORF">MRB53_005556</name>
</gene>
<keyword evidence="2" id="KW-1185">Reference proteome</keyword>
<evidence type="ECO:0000313" key="1">
    <source>
        <dbReference type="EMBL" id="KAJ8643808.1"/>
    </source>
</evidence>
<proteinExistence type="predicted"/>
<dbReference type="Proteomes" id="UP001234297">
    <property type="component" value="Chromosome 2"/>
</dbReference>
<evidence type="ECO:0000313" key="2">
    <source>
        <dbReference type="Proteomes" id="UP001234297"/>
    </source>
</evidence>
<sequence>MLEPTARPKEDSSSSTDSFDLDRAPMKHHRTYHRSSSSPLEVLKQTDVVEGANNEFLDYGERDDDQIDYDLYSDLPEVTGFSTQAISFSSGVTKTFTDLPVVKVAEPFLYLTLGASSSAQAGASLEGKNGTQENFPADKEDLVPEVVGAIPSEDVIVEQTVVADAKEEDLDDYARIAAKVILSKLFSRFKRTHHLINFIHCLLL</sequence>
<comment type="caution">
    <text evidence="1">The sequence shown here is derived from an EMBL/GenBank/DDBJ whole genome shotgun (WGS) entry which is preliminary data.</text>
</comment>
<accession>A0ACC2MDX2</accession>
<organism evidence="1 2">
    <name type="scientific">Persea americana</name>
    <name type="common">Avocado</name>
    <dbReference type="NCBI Taxonomy" id="3435"/>
    <lineage>
        <taxon>Eukaryota</taxon>
        <taxon>Viridiplantae</taxon>
        <taxon>Streptophyta</taxon>
        <taxon>Embryophyta</taxon>
        <taxon>Tracheophyta</taxon>
        <taxon>Spermatophyta</taxon>
        <taxon>Magnoliopsida</taxon>
        <taxon>Magnoliidae</taxon>
        <taxon>Laurales</taxon>
        <taxon>Lauraceae</taxon>
        <taxon>Persea</taxon>
    </lineage>
</organism>